<dbReference type="SUPFAM" id="SSF53795">
    <property type="entry name" value="PEP carboxykinase-like"/>
    <property type="match status" value="1"/>
</dbReference>
<proteinExistence type="predicted"/>
<dbReference type="AlphaFoldDB" id="H8GU04"/>
<evidence type="ECO:0008006" key="3">
    <source>
        <dbReference type="Google" id="ProtNLM"/>
    </source>
</evidence>
<dbReference type="HOGENOM" id="CLU_968817_0_0_0"/>
<dbReference type="PATRIC" id="fig|745776.4.peg.227"/>
<accession>H8GU04</accession>
<gene>
    <name evidence="1" type="ordered locus">DGo_CA0219</name>
</gene>
<evidence type="ECO:0000313" key="1">
    <source>
        <dbReference type="EMBL" id="AFD24146.1"/>
    </source>
</evidence>
<dbReference type="Gene3D" id="3.40.50.300">
    <property type="entry name" value="P-loop containing nucleotide triphosphate hydrolases"/>
    <property type="match status" value="1"/>
</dbReference>
<organism evidence="1 2">
    <name type="scientific">Deinococcus gobiensis (strain DSM 21396 / JCM 16679 / CGMCC 1.7299 / I-0)</name>
    <dbReference type="NCBI Taxonomy" id="745776"/>
    <lineage>
        <taxon>Bacteria</taxon>
        <taxon>Thermotogati</taxon>
        <taxon>Deinococcota</taxon>
        <taxon>Deinococci</taxon>
        <taxon>Deinococcales</taxon>
        <taxon>Deinococcaceae</taxon>
        <taxon>Deinococcus</taxon>
    </lineage>
</organism>
<evidence type="ECO:0000313" key="2">
    <source>
        <dbReference type="Proteomes" id="UP000007575"/>
    </source>
</evidence>
<sequence>MRSALPPQLDAELRDFWEGGAAPWHPHRREFLLEMGELPAPPADTRTHTLTVMGRDLRATAAGDDLWLDGQLWVRVTPDGGRVVCGPGGASPELWALAFTELHRAGGWLPLHAAVVAAGGRAVAFTGVSGAGKSTAALRLHAAGEHVLAEDRAFWHAPSGVVTGLDRHLRAYEDSLDRFAPALLPLARAQGRDAHGKLRLPLRGAPASAGSGAGAQLTRLLLLDPGTPGALDLPGRVRAAWEATGVPLTACARTAVQAGVARLLPRLGPASLDREALLPAVRALLSPGEAPPRPQGPES</sequence>
<dbReference type="KEGG" id="dgo:DGo_CA0219"/>
<keyword evidence="2" id="KW-1185">Reference proteome</keyword>
<name>H8GU04_DEIGI</name>
<dbReference type="Proteomes" id="UP000007575">
    <property type="component" value="Chromosome"/>
</dbReference>
<dbReference type="InterPro" id="IPR027417">
    <property type="entry name" value="P-loop_NTPase"/>
</dbReference>
<protein>
    <recommendedName>
        <fullName evidence="3">HPr kinase</fullName>
    </recommendedName>
</protein>
<dbReference type="STRING" id="745776.DGo_CA0219"/>
<reference evidence="1 2" key="1">
    <citation type="journal article" date="2012" name="PLoS ONE">
        <title>Genome sequence and transcriptome analysis of the radioresistant bacterium Deinococcus gobiensis: insights into the extreme environmental adaptations.</title>
        <authorList>
            <person name="Yuan M."/>
            <person name="Chen M."/>
            <person name="Zhang W."/>
            <person name="Lu W."/>
            <person name="Wang J."/>
            <person name="Yang M."/>
            <person name="Zhao P."/>
            <person name="Tang R."/>
            <person name="Li X."/>
            <person name="Hao Y."/>
            <person name="Zhou Z."/>
            <person name="Zhan Y."/>
            <person name="Yu H."/>
            <person name="Teng C."/>
            <person name="Yan Y."/>
            <person name="Ping S."/>
            <person name="Wang Y."/>
            <person name="Lin M."/>
        </authorList>
    </citation>
    <scope>NUCLEOTIDE SEQUENCE [LARGE SCALE GENOMIC DNA]</scope>
    <source>
        <strain evidence="1 2">I-0</strain>
    </source>
</reference>
<dbReference type="EMBL" id="CP002191">
    <property type="protein sequence ID" value="AFD24146.1"/>
    <property type="molecule type" value="Genomic_DNA"/>
</dbReference>